<feature type="transmembrane region" description="Helical" evidence="6">
    <location>
        <begin position="341"/>
        <end position="371"/>
    </location>
</feature>
<feature type="transmembrane region" description="Helical" evidence="6">
    <location>
        <begin position="223"/>
        <end position="249"/>
    </location>
</feature>
<feature type="compositionally biased region" description="Basic and acidic residues" evidence="5">
    <location>
        <begin position="453"/>
        <end position="463"/>
    </location>
</feature>
<protein>
    <submittedName>
        <fullName evidence="8">O-antigen ligase family protein</fullName>
    </submittedName>
</protein>
<dbReference type="Proteomes" id="UP000663929">
    <property type="component" value="Chromosome"/>
</dbReference>
<evidence type="ECO:0000313" key="8">
    <source>
        <dbReference type="EMBL" id="QTD51073.1"/>
    </source>
</evidence>
<name>A0A8A4TND9_SULCO</name>
<accession>A0A8A4TND9</accession>
<dbReference type="EMBL" id="CP071793">
    <property type="protein sequence ID" value="QTD51073.1"/>
    <property type="molecule type" value="Genomic_DNA"/>
</dbReference>
<feature type="region of interest" description="Disordered" evidence="5">
    <location>
        <begin position="433"/>
        <end position="463"/>
    </location>
</feature>
<dbReference type="KEGG" id="scor:J3U87_01270"/>
<keyword evidence="8" id="KW-0436">Ligase</keyword>
<dbReference type="Pfam" id="PF04932">
    <property type="entry name" value="Wzy_C"/>
    <property type="match status" value="1"/>
</dbReference>
<sequence>MDKLALLPMFISAALILSRGYHWAFLYFYIPLMVFVPTYLHWDGPGVPPITFYLAAFIPFLFQRETLRSVLEDFHWLDIFVYMWTFFVALSELVNESLASARQMVFLDLFYQIGPYLAAKHLALRNKESAGLAQRYVGVMVLVAILSLYEFRMGQNFFMRVRDFWPVYDTGMGGVFVYPRWGFFRIQGPFVHSIICALAYTLVWPLSLWLAQTKQGGSTAKAWFYAFWCWWGLMMTMSRGPMIGGYLAAGLYAMGQSKFRLQLFITAVFFAALLSIPISFKVAEYMSLTRETATSESQETVIYRKDLIFNYIGYIQERPYLGYGFLNLPQVGDQKSIDNAYILWGLSWGVFPVIAILFLGGGAIISLAKLGFNSRIDEKPRKLAWAIAGGMAGSMFTIATVYFAYPTNTMFYIWAGWGAGLLIANKRKQLLPEEEDESREAGGGEKGQATDAQTEREPEMVIL</sequence>
<dbReference type="InterPro" id="IPR051533">
    <property type="entry name" value="WaaL-like"/>
</dbReference>
<dbReference type="RefSeq" id="WP_237381209.1">
    <property type="nucleotide sequence ID" value="NZ_CP071793.1"/>
</dbReference>
<evidence type="ECO:0000256" key="6">
    <source>
        <dbReference type="SAM" id="Phobius"/>
    </source>
</evidence>
<dbReference type="PANTHER" id="PTHR37422:SF13">
    <property type="entry name" value="LIPOPOLYSACCHARIDE BIOSYNTHESIS PROTEIN PA4999-RELATED"/>
    <property type="match status" value="1"/>
</dbReference>
<evidence type="ECO:0000256" key="2">
    <source>
        <dbReference type="ARBA" id="ARBA00022692"/>
    </source>
</evidence>
<evidence type="ECO:0000313" key="9">
    <source>
        <dbReference type="Proteomes" id="UP000663929"/>
    </source>
</evidence>
<feature type="transmembrane region" description="Helical" evidence="6">
    <location>
        <begin position="21"/>
        <end position="40"/>
    </location>
</feature>
<feature type="domain" description="O-antigen ligase-related" evidence="7">
    <location>
        <begin position="225"/>
        <end position="354"/>
    </location>
</feature>
<dbReference type="AlphaFoldDB" id="A0A8A4TND9"/>
<proteinExistence type="predicted"/>
<keyword evidence="4 6" id="KW-0472">Membrane</keyword>
<gene>
    <name evidence="8" type="ORF">J3U87_01270</name>
</gene>
<keyword evidence="3 6" id="KW-1133">Transmembrane helix</keyword>
<keyword evidence="2 6" id="KW-0812">Transmembrane</keyword>
<feature type="transmembrane region" description="Helical" evidence="6">
    <location>
        <begin position="261"/>
        <end position="280"/>
    </location>
</feature>
<organism evidence="8 9">
    <name type="scientific">Sulfidibacter corallicola</name>
    <dbReference type="NCBI Taxonomy" id="2818388"/>
    <lineage>
        <taxon>Bacteria</taxon>
        <taxon>Pseudomonadati</taxon>
        <taxon>Acidobacteriota</taxon>
        <taxon>Holophagae</taxon>
        <taxon>Acanthopleuribacterales</taxon>
        <taxon>Acanthopleuribacteraceae</taxon>
        <taxon>Sulfidibacter</taxon>
    </lineage>
</organism>
<dbReference type="GO" id="GO:0016874">
    <property type="term" value="F:ligase activity"/>
    <property type="evidence" value="ECO:0007669"/>
    <property type="project" value="UniProtKB-KW"/>
</dbReference>
<dbReference type="InterPro" id="IPR007016">
    <property type="entry name" value="O-antigen_ligase-rel_domated"/>
</dbReference>
<dbReference type="PANTHER" id="PTHR37422">
    <property type="entry name" value="TEICHURONIC ACID BIOSYNTHESIS PROTEIN TUAE"/>
    <property type="match status" value="1"/>
</dbReference>
<feature type="transmembrane region" description="Helical" evidence="6">
    <location>
        <begin position="46"/>
        <end position="62"/>
    </location>
</feature>
<evidence type="ECO:0000256" key="5">
    <source>
        <dbReference type="SAM" id="MobiDB-lite"/>
    </source>
</evidence>
<evidence type="ECO:0000256" key="4">
    <source>
        <dbReference type="ARBA" id="ARBA00023136"/>
    </source>
</evidence>
<reference evidence="8" key="1">
    <citation type="submission" date="2021-03" db="EMBL/GenBank/DDBJ databases">
        <title>Acanthopleuribacteraceae sp. M133.</title>
        <authorList>
            <person name="Wang G."/>
        </authorList>
    </citation>
    <scope>NUCLEOTIDE SEQUENCE</scope>
    <source>
        <strain evidence="8">M133</strain>
    </source>
</reference>
<evidence type="ECO:0000256" key="3">
    <source>
        <dbReference type="ARBA" id="ARBA00022989"/>
    </source>
</evidence>
<feature type="transmembrane region" description="Helical" evidence="6">
    <location>
        <begin position="190"/>
        <end position="211"/>
    </location>
</feature>
<feature type="transmembrane region" description="Helical" evidence="6">
    <location>
        <begin position="133"/>
        <end position="151"/>
    </location>
</feature>
<dbReference type="GO" id="GO:0016020">
    <property type="term" value="C:membrane"/>
    <property type="evidence" value="ECO:0007669"/>
    <property type="project" value="UniProtKB-SubCell"/>
</dbReference>
<keyword evidence="9" id="KW-1185">Reference proteome</keyword>
<feature type="transmembrane region" description="Helical" evidence="6">
    <location>
        <begin position="383"/>
        <end position="403"/>
    </location>
</feature>
<comment type="subcellular location">
    <subcellularLocation>
        <location evidence="1">Membrane</location>
        <topology evidence="1">Multi-pass membrane protein</topology>
    </subcellularLocation>
</comment>
<evidence type="ECO:0000259" key="7">
    <source>
        <dbReference type="Pfam" id="PF04932"/>
    </source>
</evidence>
<evidence type="ECO:0000256" key="1">
    <source>
        <dbReference type="ARBA" id="ARBA00004141"/>
    </source>
</evidence>
<feature type="transmembrane region" description="Helical" evidence="6">
    <location>
        <begin position="74"/>
        <end position="94"/>
    </location>
</feature>